<organism evidence="2 3">
    <name type="scientific">Datura stramonium</name>
    <name type="common">Jimsonweed</name>
    <name type="synonym">Common thornapple</name>
    <dbReference type="NCBI Taxonomy" id="4076"/>
    <lineage>
        <taxon>Eukaryota</taxon>
        <taxon>Viridiplantae</taxon>
        <taxon>Streptophyta</taxon>
        <taxon>Embryophyta</taxon>
        <taxon>Tracheophyta</taxon>
        <taxon>Spermatophyta</taxon>
        <taxon>Magnoliopsida</taxon>
        <taxon>eudicotyledons</taxon>
        <taxon>Gunneridae</taxon>
        <taxon>Pentapetalae</taxon>
        <taxon>asterids</taxon>
        <taxon>lamiids</taxon>
        <taxon>Solanales</taxon>
        <taxon>Solanaceae</taxon>
        <taxon>Solanoideae</taxon>
        <taxon>Datureae</taxon>
        <taxon>Datura</taxon>
    </lineage>
</organism>
<feature type="compositionally biased region" description="Polar residues" evidence="1">
    <location>
        <begin position="36"/>
        <end position="49"/>
    </location>
</feature>
<protein>
    <submittedName>
        <fullName evidence="2">Uncharacterized protein</fullName>
    </submittedName>
</protein>
<comment type="caution">
    <text evidence="2">The sequence shown here is derived from an EMBL/GenBank/DDBJ whole genome shotgun (WGS) entry which is preliminary data.</text>
</comment>
<evidence type="ECO:0000313" key="2">
    <source>
        <dbReference type="EMBL" id="MCD7465480.1"/>
    </source>
</evidence>
<feature type="compositionally biased region" description="Polar residues" evidence="1">
    <location>
        <begin position="20"/>
        <end position="29"/>
    </location>
</feature>
<name>A0ABS8T379_DATST</name>
<sequence>MIDPSTGASSSTHTRKAKSDTTLLSATHVSNHHIKTSNMTAKDQENSNLSRADKEIIKISSRDHEHLANPIGHLPMQEIIDSSIPIHRPIYSTQHAANNPLSTFLYKDIQLYDILHQPHITNISIKNNGRIPIPTHQKIFLLPVSRTPRFPSLEMNNSPQNPSLRAHQPVLFATQPVHPLHQPQSWVEMGLQGQAVIFTMEINGVETMIVLRN</sequence>
<evidence type="ECO:0000313" key="3">
    <source>
        <dbReference type="Proteomes" id="UP000823775"/>
    </source>
</evidence>
<proteinExistence type="predicted"/>
<gene>
    <name evidence="2" type="ORF">HAX54_001398</name>
</gene>
<feature type="region of interest" description="Disordered" evidence="1">
    <location>
        <begin position="1"/>
        <end position="49"/>
    </location>
</feature>
<dbReference type="Proteomes" id="UP000823775">
    <property type="component" value="Unassembled WGS sequence"/>
</dbReference>
<evidence type="ECO:0000256" key="1">
    <source>
        <dbReference type="SAM" id="MobiDB-lite"/>
    </source>
</evidence>
<accession>A0ABS8T379</accession>
<feature type="compositionally biased region" description="Polar residues" evidence="1">
    <location>
        <begin position="1"/>
        <end position="12"/>
    </location>
</feature>
<keyword evidence="3" id="KW-1185">Reference proteome</keyword>
<reference evidence="2 3" key="1">
    <citation type="journal article" date="2021" name="BMC Genomics">
        <title>Datura genome reveals duplications of psychoactive alkaloid biosynthetic genes and high mutation rate following tissue culture.</title>
        <authorList>
            <person name="Rajewski A."/>
            <person name="Carter-House D."/>
            <person name="Stajich J."/>
            <person name="Litt A."/>
        </authorList>
    </citation>
    <scope>NUCLEOTIDE SEQUENCE [LARGE SCALE GENOMIC DNA]</scope>
    <source>
        <strain evidence="2">AR-01</strain>
    </source>
</reference>
<dbReference type="EMBL" id="JACEIK010001051">
    <property type="protein sequence ID" value="MCD7465480.1"/>
    <property type="molecule type" value="Genomic_DNA"/>
</dbReference>